<dbReference type="RefSeq" id="XP_025398293.1">
    <property type="nucleotide sequence ID" value="XM_025539464.1"/>
</dbReference>
<dbReference type="EMBL" id="MSFL01000017">
    <property type="protein sequence ID" value="PWY78352.1"/>
    <property type="molecule type" value="Genomic_DNA"/>
</dbReference>
<feature type="transmembrane region" description="Helical" evidence="2">
    <location>
        <begin position="227"/>
        <end position="250"/>
    </location>
</feature>
<gene>
    <name evidence="3" type="ORF">BO70DRAFT_294091</name>
</gene>
<reference evidence="3 4" key="1">
    <citation type="submission" date="2016-12" db="EMBL/GenBank/DDBJ databases">
        <title>The genomes of Aspergillus section Nigri reveals drivers in fungal speciation.</title>
        <authorList>
            <consortium name="DOE Joint Genome Institute"/>
            <person name="Vesth T.C."/>
            <person name="Nybo J."/>
            <person name="Theobald S."/>
            <person name="Brandl J."/>
            <person name="Frisvad J.C."/>
            <person name="Nielsen K.F."/>
            <person name="Lyhne E.K."/>
            <person name="Kogle M.E."/>
            <person name="Kuo A."/>
            <person name="Riley R."/>
            <person name="Clum A."/>
            <person name="Nolan M."/>
            <person name="Lipzen A."/>
            <person name="Salamov A."/>
            <person name="Henrissat B."/>
            <person name="Wiebenga A."/>
            <person name="De Vries R.P."/>
            <person name="Grigoriev I.V."/>
            <person name="Mortensen U.H."/>
            <person name="Andersen M.R."/>
            <person name="Baker S.E."/>
        </authorList>
    </citation>
    <scope>NUCLEOTIDE SEQUENCE [LARGE SCALE GENOMIC DNA]</scope>
    <source>
        <strain evidence="3 4">CBS 117.55</strain>
    </source>
</reference>
<keyword evidence="2" id="KW-1133">Transmembrane helix</keyword>
<feature type="coiled-coil region" evidence="1">
    <location>
        <begin position="300"/>
        <end position="478"/>
    </location>
</feature>
<sequence length="739" mass="82115">MSTSAEQLFLYGEVLEPEFHSVVDLLGHLDLTAGAAGVFAAMILLTFLGVLWQEVIFCISTGVKHLVSLVRAVVSGARWFVQSVTAARSPGKMYAMYRDGAKFPFCDWPLCRLVYAVVCWCFPSDRPMMSACRLWGTFLCVTGVYFALLLPGLHQVSGIAGGLGPEGWDMLEYCVHAHGGGVAPGRWVWRQWLEIVRCNGVETGLVLRDLIDEGYRLLRDDREIDHLPILALAAVCVSLILVAAWSFAALAEVVSRRKRVVDPLPRADSKAALTPVDETPLRGTPPQQSTAIPSALGRLLFAKTEELRAAKQQIEEIKGQMEEACAQVKSLTACRVEAKVMRPQDVVVINNLQRDLAEAEGRLSVARGRLRVVEENAVSKESALEERVAQLEDQLEDQVEHKRHQAHSLSEVSSLRAELQARNDQLVALEGRLAAAEASPTVNTKAGKADNEAILAENQRLAAENQKLAAKCQALVMEFLDLQTAKDELSQRVESSLAAAHQERDAALGQVLSLQSELGSTQKVMESMAKDAEESQVRAKETETALRSSNAELKRACELASEQGGMPAGEAPGRILALEKEIEELQKKVGIAMRDAQRKHSQAVDSQRVNEVLEHRLAKWEHSRDGQEIPKRRTGDVGSITTALEQSRVKVSEQQTEIEELRKQLSKLKETTPSPDEQVQAYRKHIEKLRETHDETKREHMKEHIRWARRTAELDEEVRRLRIELSEAGFTSRHRGGNH</sequence>
<dbReference type="GeneID" id="37061701"/>
<protein>
    <submittedName>
        <fullName evidence="3">Integral membrane protein</fullName>
    </submittedName>
</protein>
<evidence type="ECO:0000256" key="1">
    <source>
        <dbReference type="SAM" id="Coils"/>
    </source>
</evidence>
<dbReference type="STRING" id="1448321.A0A317VZA4"/>
<proteinExistence type="predicted"/>
<feature type="transmembrane region" description="Helical" evidence="2">
    <location>
        <begin position="31"/>
        <end position="51"/>
    </location>
</feature>
<dbReference type="AlphaFoldDB" id="A0A317VZA4"/>
<feature type="coiled-coil region" evidence="1">
    <location>
        <begin position="644"/>
        <end position="699"/>
    </location>
</feature>
<dbReference type="OrthoDB" id="4510215at2759"/>
<feature type="transmembrane region" description="Helical" evidence="2">
    <location>
        <begin position="134"/>
        <end position="153"/>
    </location>
</feature>
<keyword evidence="2" id="KW-0812">Transmembrane</keyword>
<keyword evidence="1" id="KW-0175">Coiled coil</keyword>
<name>A0A317VZA4_9EURO</name>
<evidence type="ECO:0000313" key="3">
    <source>
        <dbReference type="EMBL" id="PWY78352.1"/>
    </source>
</evidence>
<dbReference type="PANTHER" id="PTHR34452:SF7">
    <property type="entry name" value="MYOSIN HEAVY CHAIN-RELATED PROTEIN"/>
    <property type="match status" value="1"/>
</dbReference>
<evidence type="ECO:0000256" key="2">
    <source>
        <dbReference type="SAM" id="Phobius"/>
    </source>
</evidence>
<accession>A0A317VZA4</accession>
<comment type="caution">
    <text evidence="3">The sequence shown here is derived from an EMBL/GenBank/DDBJ whole genome shotgun (WGS) entry which is preliminary data.</text>
</comment>
<dbReference type="VEuPathDB" id="FungiDB:BO70DRAFT_294091"/>
<dbReference type="PANTHER" id="PTHR34452">
    <property type="entry name" value="MYOSIN HEAVY CHAIN-RELATED PROTEIN"/>
    <property type="match status" value="1"/>
</dbReference>
<keyword evidence="2" id="KW-0472">Membrane</keyword>
<evidence type="ECO:0000313" key="4">
    <source>
        <dbReference type="Proteomes" id="UP000247233"/>
    </source>
</evidence>
<dbReference type="Gene3D" id="1.10.287.1490">
    <property type="match status" value="1"/>
</dbReference>
<dbReference type="Proteomes" id="UP000247233">
    <property type="component" value="Unassembled WGS sequence"/>
</dbReference>
<keyword evidence="4" id="KW-1185">Reference proteome</keyword>
<organism evidence="3 4">
    <name type="scientific">Aspergillus heteromorphus CBS 117.55</name>
    <dbReference type="NCBI Taxonomy" id="1448321"/>
    <lineage>
        <taxon>Eukaryota</taxon>
        <taxon>Fungi</taxon>
        <taxon>Dikarya</taxon>
        <taxon>Ascomycota</taxon>
        <taxon>Pezizomycotina</taxon>
        <taxon>Eurotiomycetes</taxon>
        <taxon>Eurotiomycetidae</taxon>
        <taxon>Eurotiales</taxon>
        <taxon>Aspergillaceae</taxon>
        <taxon>Aspergillus</taxon>
        <taxon>Aspergillus subgen. Circumdati</taxon>
    </lineage>
</organism>